<protein>
    <recommendedName>
        <fullName evidence="2">Neutral/alkaline non-lysosomal ceramidase N-terminal domain-containing protein</fullName>
    </recommendedName>
</protein>
<accession>A0A382PIN1</accession>
<evidence type="ECO:0000313" key="1">
    <source>
        <dbReference type="EMBL" id="SVC73239.1"/>
    </source>
</evidence>
<feature type="non-terminal residue" evidence="1">
    <location>
        <position position="176"/>
    </location>
</feature>
<dbReference type="EMBL" id="UINC01107685">
    <property type="protein sequence ID" value="SVC73239.1"/>
    <property type="molecule type" value="Genomic_DNA"/>
</dbReference>
<organism evidence="1">
    <name type="scientific">marine metagenome</name>
    <dbReference type="NCBI Taxonomy" id="408172"/>
    <lineage>
        <taxon>unclassified sequences</taxon>
        <taxon>metagenomes</taxon>
        <taxon>ecological metagenomes</taxon>
    </lineage>
</organism>
<proteinExistence type="predicted"/>
<sequence>MNQVNGEHLRAGAALTDITPSAGTHLSGSGCGEHRPAQSILDPLFAKVIVFESGDRHMCIVTLDVTIVTRDYTDKIRSIISERTGMDLEAIMVHATQTHSAPSIGYFMLDPDFPLETTPDSEYLHGAERAYADFAVEAVVLVAIKAWENLQPVRIGLGRGIEGDLAFNRRGVLRNG</sequence>
<name>A0A382PIN1_9ZZZZ</name>
<reference evidence="1" key="1">
    <citation type="submission" date="2018-05" db="EMBL/GenBank/DDBJ databases">
        <authorList>
            <person name="Lanie J.A."/>
            <person name="Ng W.-L."/>
            <person name="Kazmierczak K.M."/>
            <person name="Andrzejewski T.M."/>
            <person name="Davidsen T.M."/>
            <person name="Wayne K.J."/>
            <person name="Tettelin H."/>
            <person name="Glass J.I."/>
            <person name="Rusch D."/>
            <person name="Podicherti R."/>
            <person name="Tsui H.-C.T."/>
            <person name="Winkler M.E."/>
        </authorList>
    </citation>
    <scope>NUCLEOTIDE SEQUENCE</scope>
</reference>
<evidence type="ECO:0008006" key="2">
    <source>
        <dbReference type="Google" id="ProtNLM"/>
    </source>
</evidence>
<dbReference type="AlphaFoldDB" id="A0A382PIN1"/>
<gene>
    <name evidence="1" type="ORF">METZ01_LOCUS326093</name>
</gene>